<dbReference type="GO" id="GO:0007032">
    <property type="term" value="P:endosome organization"/>
    <property type="evidence" value="ECO:0007669"/>
    <property type="project" value="TreeGrafter"/>
</dbReference>
<dbReference type="InterPro" id="IPR053793">
    <property type="entry name" value="PB1-like"/>
</dbReference>
<keyword evidence="7" id="KW-0539">Nucleus</keyword>
<dbReference type="SUPFAM" id="SSF54277">
    <property type="entry name" value="CAD &amp; PB1 domains"/>
    <property type="match status" value="1"/>
</dbReference>
<dbReference type="Gene3D" id="3.10.20.90">
    <property type="entry name" value="Phosphatidylinositol 3-kinase Catalytic Subunit, Chain A, domain 1"/>
    <property type="match status" value="1"/>
</dbReference>
<dbReference type="InterPro" id="IPR033741">
    <property type="entry name" value="SQSTM_UBA"/>
</dbReference>
<evidence type="ECO:0000256" key="9">
    <source>
        <dbReference type="SAM" id="MobiDB-lite"/>
    </source>
</evidence>
<dbReference type="Pfam" id="PF16577">
    <property type="entry name" value="UBA_5"/>
    <property type="match status" value="1"/>
</dbReference>
<dbReference type="PROSITE" id="PS50135">
    <property type="entry name" value="ZF_ZZ_2"/>
    <property type="match status" value="1"/>
</dbReference>
<feature type="region of interest" description="Disordered" evidence="9">
    <location>
        <begin position="181"/>
        <end position="208"/>
    </location>
</feature>
<keyword evidence="3" id="KW-0963">Cytoplasm</keyword>
<dbReference type="EMBL" id="AK417694">
    <property type="protein sequence ID" value="BAN20909.1"/>
    <property type="molecule type" value="mRNA"/>
</dbReference>
<name>R4WDN6_RIPPE</name>
<evidence type="ECO:0000256" key="4">
    <source>
        <dbReference type="ARBA" id="ARBA00022723"/>
    </source>
</evidence>
<dbReference type="PANTHER" id="PTHR15090:SF0">
    <property type="entry name" value="SEQUESTOSOME-1"/>
    <property type="match status" value="1"/>
</dbReference>
<feature type="compositionally biased region" description="Low complexity" evidence="9">
    <location>
        <begin position="351"/>
        <end position="363"/>
    </location>
</feature>
<feature type="region of interest" description="Disordered" evidence="9">
    <location>
        <begin position="422"/>
        <end position="453"/>
    </location>
</feature>
<dbReference type="InterPro" id="IPR000433">
    <property type="entry name" value="Znf_ZZ"/>
</dbReference>
<dbReference type="GO" id="GO:0044753">
    <property type="term" value="C:amphisome"/>
    <property type="evidence" value="ECO:0007669"/>
    <property type="project" value="TreeGrafter"/>
</dbReference>
<dbReference type="PANTHER" id="PTHR15090">
    <property type="entry name" value="SEQUESTOSOME 1-RELATED"/>
    <property type="match status" value="1"/>
</dbReference>
<dbReference type="GO" id="GO:0005634">
    <property type="term" value="C:nucleus"/>
    <property type="evidence" value="ECO:0007669"/>
    <property type="project" value="UniProtKB-SubCell"/>
</dbReference>
<dbReference type="GO" id="GO:0000423">
    <property type="term" value="P:mitophagy"/>
    <property type="evidence" value="ECO:0007669"/>
    <property type="project" value="TreeGrafter"/>
</dbReference>
<keyword evidence="6" id="KW-0862">Zinc</keyword>
<protein>
    <submittedName>
        <fullName evidence="12">Unkown protein</fullName>
    </submittedName>
</protein>
<feature type="region of interest" description="Disordered" evidence="9">
    <location>
        <begin position="309"/>
        <end position="363"/>
    </location>
</feature>
<evidence type="ECO:0000256" key="7">
    <source>
        <dbReference type="ARBA" id="ARBA00023242"/>
    </source>
</evidence>
<dbReference type="InterPro" id="IPR009060">
    <property type="entry name" value="UBA-like_sf"/>
</dbReference>
<dbReference type="PROSITE" id="PS01357">
    <property type="entry name" value="ZF_ZZ_1"/>
    <property type="match status" value="1"/>
</dbReference>
<accession>R4WDN6</accession>
<evidence type="ECO:0000313" key="12">
    <source>
        <dbReference type="EMBL" id="BAN20909.1"/>
    </source>
</evidence>
<sequence>MNQVQVVNYKVYLCAAGYEPEIRRITIDKEISYNYFYLKQKLVTIFPTLKDVTFAVVWKDREGDMVRICTDEELSIALREMESGDFKKIYVCATSQLGTEGPTHPNVFCDGCEQVVQGFRYKCIVCSDFDLCPDCERSQRHPDHPMIRIPLPLSPEMPFSRRFGRDLSRMSKHLDHLFRQSEKMWGDNKARGDSNSAPPHSGRRHCSERKHKSCPFNVHSQFPEGAIKTFFDFLDSSVQGITPQPERSAPPAEERPASAPNNQPAAGNFDEQKRFVEILRTGLSSFIDPLGADLPATTPMEVGAETVSVPAASNENPSASSASASSDSSPRPEPSQLQQQPQPQPQPQPQAPQQQPQPQSHPQLQPQVVNVNEEGLKDIAAGGDSTPVQEVRFWTPLRRDKDNTLVLDNTWTVINNREVEQVSLESQQQAKPQTASASTDTNEPPKIYPAIPVMPITSTGTNIIDETMVRMMAMGFTDEGGWLRQLVESKKGDIEEVLKFLSPIPKPQPKEK</sequence>
<evidence type="ECO:0000256" key="1">
    <source>
        <dbReference type="ARBA" id="ARBA00004123"/>
    </source>
</evidence>
<evidence type="ECO:0000256" key="2">
    <source>
        <dbReference type="ARBA" id="ARBA00004496"/>
    </source>
</evidence>
<dbReference type="CDD" id="cd02340">
    <property type="entry name" value="ZZ_NBR1_like"/>
    <property type="match status" value="1"/>
</dbReference>
<dbReference type="SUPFAM" id="SSF57850">
    <property type="entry name" value="RING/U-box"/>
    <property type="match status" value="1"/>
</dbReference>
<feature type="compositionally biased region" description="Polar residues" evidence="9">
    <location>
        <begin position="430"/>
        <end position="442"/>
    </location>
</feature>
<dbReference type="GO" id="GO:0005080">
    <property type="term" value="F:protein kinase C binding"/>
    <property type="evidence" value="ECO:0007669"/>
    <property type="project" value="TreeGrafter"/>
</dbReference>
<dbReference type="SUPFAM" id="SSF46934">
    <property type="entry name" value="UBA-like"/>
    <property type="match status" value="1"/>
</dbReference>
<feature type="domain" description="PB1" evidence="11">
    <location>
        <begin position="6"/>
        <end position="94"/>
    </location>
</feature>
<dbReference type="Gene3D" id="3.30.60.90">
    <property type="match status" value="1"/>
</dbReference>
<reference evidence="12" key="1">
    <citation type="journal article" date="2013" name="PLoS ONE">
        <title>Gene expression in gut symbiotic organ of stinkbug affected by extracellular bacterial symbiont.</title>
        <authorList>
            <person name="Futahashi R."/>
            <person name="Tanaka K."/>
            <person name="Tanahashi M."/>
            <person name="Nikoh N."/>
            <person name="Kikuchi Y."/>
            <person name="Lee B.L."/>
            <person name="Fukatsu T."/>
        </authorList>
    </citation>
    <scope>NUCLEOTIDE SEQUENCE</scope>
    <source>
        <tissue evidence="12">Midgut</tissue>
    </source>
</reference>
<organism evidence="12">
    <name type="scientific">Riptortus pedestris</name>
    <name type="common">Bean bug</name>
    <dbReference type="NCBI Taxonomy" id="329032"/>
    <lineage>
        <taxon>Eukaryota</taxon>
        <taxon>Metazoa</taxon>
        <taxon>Ecdysozoa</taxon>
        <taxon>Arthropoda</taxon>
        <taxon>Hexapoda</taxon>
        <taxon>Insecta</taxon>
        <taxon>Pterygota</taxon>
        <taxon>Neoptera</taxon>
        <taxon>Paraneoptera</taxon>
        <taxon>Hemiptera</taxon>
        <taxon>Heteroptera</taxon>
        <taxon>Panheteroptera</taxon>
        <taxon>Pentatomomorpha</taxon>
        <taxon>Coreoidea</taxon>
        <taxon>Alydidae</taxon>
        <taxon>Riptortus</taxon>
    </lineage>
</organism>
<dbReference type="InterPro" id="IPR000270">
    <property type="entry name" value="PB1_dom"/>
</dbReference>
<dbReference type="PROSITE" id="PS51745">
    <property type="entry name" value="PB1"/>
    <property type="match status" value="1"/>
</dbReference>
<dbReference type="FunFam" id="3.10.20.90:FF:000320">
    <property type="entry name" value="Predicted protein"/>
    <property type="match status" value="1"/>
</dbReference>
<feature type="region of interest" description="Disordered" evidence="9">
    <location>
        <begin position="239"/>
        <end position="269"/>
    </location>
</feature>
<dbReference type="GO" id="GO:0070530">
    <property type="term" value="F:K63-linked polyubiquitin modification-dependent protein binding"/>
    <property type="evidence" value="ECO:0007669"/>
    <property type="project" value="TreeGrafter"/>
</dbReference>
<comment type="subcellular location">
    <subcellularLocation>
        <location evidence="2">Cytoplasm</location>
    </subcellularLocation>
    <subcellularLocation>
        <location evidence="1">Nucleus</location>
    </subcellularLocation>
</comment>
<evidence type="ECO:0000256" key="8">
    <source>
        <dbReference type="PROSITE-ProRule" id="PRU00228"/>
    </source>
</evidence>
<feature type="compositionally biased region" description="Low complexity" evidence="9">
    <location>
        <begin position="309"/>
        <end position="341"/>
    </location>
</feature>
<keyword evidence="4" id="KW-0479">Metal-binding</keyword>
<dbReference type="GO" id="GO:0035973">
    <property type="term" value="P:aggrephagy"/>
    <property type="evidence" value="ECO:0007669"/>
    <property type="project" value="TreeGrafter"/>
</dbReference>
<dbReference type="Pfam" id="PF00569">
    <property type="entry name" value="ZZ"/>
    <property type="match status" value="1"/>
</dbReference>
<evidence type="ECO:0000256" key="6">
    <source>
        <dbReference type="ARBA" id="ARBA00022833"/>
    </source>
</evidence>
<dbReference type="AlphaFoldDB" id="R4WDN6"/>
<dbReference type="GO" id="GO:0008270">
    <property type="term" value="F:zinc ion binding"/>
    <property type="evidence" value="ECO:0007669"/>
    <property type="project" value="UniProtKB-KW"/>
</dbReference>
<evidence type="ECO:0000259" key="11">
    <source>
        <dbReference type="PROSITE" id="PS51745"/>
    </source>
</evidence>
<dbReference type="Gene3D" id="1.10.8.10">
    <property type="entry name" value="DNA helicase RuvA subunit, C-terminal domain"/>
    <property type="match status" value="1"/>
</dbReference>
<dbReference type="InterPro" id="IPR052260">
    <property type="entry name" value="Autophagy_Rcpt_SigReg"/>
</dbReference>
<evidence type="ECO:0000256" key="5">
    <source>
        <dbReference type="ARBA" id="ARBA00022771"/>
    </source>
</evidence>
<evidence type="ECO:0000259" key="10">
    <source>
        <dbReference type="PROSITE" id="PS50135"/>
    </source>
</evidence>
<dbReference type="SMART" id="SM00291">
    <property type="entry name" value="ZnF_ZZ"/>
    <property type="match status" value="1"/>
</dbReference>
<dbReference type="FunFam" id="3.30.60.90:FF:000016">
    <property type="entry name" value="Refractory to sigma P"/>
    <property type="match status" value="1"/>
</dbReference>
<dbReference type="GO" id="GO:0016235">
    <property type="term" value="C:aggresome"/>
    <property type="evidence" value="ECO:0007669"/>
    <property type="project" value="TreeGrafter"/>
</dbReference>
<feature type="compositionally biased region" description="Basic and acidic residues" evidence="9">
    <location>
        <begin position="181"/>
        <end position="192"/>
    </location>
</feature>
<dbReference type="Pfam" id="PF00564">
    <property type="entry name" value="PB1"/>
    <property type="match status" value="1"/>
</dbReference>
<dbReference type="InterPro" id="IPR043145">
    <property type="entry name" value="Znf_ZZ_sf"/>
</dbReference>
<evidence type="ECO:0000256" key="3">
    <source>
        <dbReference type="ARBA" id="ARBA00022490"/>
    </source>
</evidence>
<keyword evidence="5 8" id="KW-0863">Zinc-finger</keyword>
<proteinExistence type="evidence at transcript level"/>
<feature type="domain" description="ZZ-type" evidence="10">
    <location>
        <begin position="104"/>
        <end position="154"/>
    </location>
</feature>